<proteinExistence type="predicted"/>
<accession>A0A6J5LMJ8</accession>
<dbReference type="EMBL" id="LR796291">
    <property type="protein sequence ID" value="CAB4134802.1"/>
    <property type="molecule type" value="Genomic_DNA"/>
</dbReference>
<protein>
    <submittedName>
        <fullName evidence="1">Uncharacterized protein</fullName>
    </submittedName>
</protein>
<evidence type="ECO:0000313" key="1">
    <source>
        <dbReference type="EMBL" id="CAB4134802.1"/>
    </source>
</evidence>
<reference evidence="1" key="1">
    <citation type="submission" date="2020-04" db="EMBL/GenBank/DDBJ databases">
        <authorList>
            <person name="Chiriac C."/>
            <person name="Salcher M."/>
            <person name="Ghai R."/>
            <person name="Kavagutti S V."/>
        </authorList>
    </citation>
    <scope>NUCLEOTIDE SEQUENCE</scope>
</reference>
<organism evidence="1">
    <name type="scientific">uncultured Caudovirales phage</name>
    <dbReference type="NCBI Taxonomy" id="2100421"/>
    <lineage>
        <taxon>Viruses</taxon>
        <taxon>Duplodnaviria</taxon>
        <taxon>Heunggongvirae</taxon>
        <taxon>Uroviricota</taxon>
        <taxon>Caudoviricetes</taxon>
        <taxon>Peduoviridae</taxon>
        <taxon>Maltschvirus</taxon>
        <taxon>Maltschvirus maltsch</taxon>
    </lineage>
</organism>
<gene>
    <name evidence="1" type="ORF">UFOVP278_12</name>
</gene>
<sequence length="69" mass="7467">MYAVSNTSHYLHITKEVTQATIDNSVIGEINFAKTLCNKTFTWGSAWEIADNGNTAARVCKACATKAGK</sequence>
<name>A0A6J5LMJ8_9CAUD</name>